<evidence type="ECO:0000259" key="14">
    <source>
        <dbReference type="Pfam" id="PF00487"/>
    </source>
</evidence>
<organism evidence="15 16">
    <name type="scientific">Galdieria partita</name>
    <dbReference type="NCBI Taxonomy" id="83374"/>
    <lineage>
        <taxon>Eukaryota</taxon>
        <taxon>Rhodophyta</taxon>
        <taxon>Bangiophyceae</taxon>
        <taxon>Galdieriales</taxon>
        <taxon>Galdieriaceae</taxon>
        <taxon>Galdieria</taxon>
    </lineage>
</organism>
<comment type="similarity">
    <text evidence="2 12">Belongs to the fatty acid desaturase type 1 family.</text>
</comment>
<dbReference type="PRINTS" id="PR00075">
    <property type="entry name" value="FACDDSATRASE"/>
</dbReference>
<gene>
    <name evidence="15" type="ORF">GpartN1_g188.t1</name>
</gene>
<evidence type="ECO:0000256" key="13">
    <source>
        <dbReference type="SAM" id="Phobius"/>
    </source>
</evidence>
<sequence length="315" mass="37161">MARTGLNEEFPKIEEKLNYTDKDKYLTFRELLRSSSFVFFFVVHLIALAVFFVRFRWSFLLLALVSYCVRMLAITAGYHRYFSHRSFRTGRLFQFFLACLGCSACQKGVLWWASWHRHHHRYADTEQDVHSPYYGGFWWSHLGWFLFSDKHVAIQWHLIPDLVVYKELLWLEEHHYLPGTILALISYLMGGFGGFVWIFCLSTVILWHATFTVNSLCHLYGYQNFLCEYHESCNAKNNILLAILTLGEGWHNNHHSFMGSSRQGLEWWEIDFCYYFIRIMSILGLVDSFRVPSCEQIEARKLRSKSTSGTLYTVG</sequence>
<evidence type="ECO:0000313" key="16">
    <source>
        <dbReference type="Proteomes" id="UP001061958"/>
    </source>
</evidence>
<reference evidence="15" key="2">
    <citation type="submission" date="2022-01" db="EMBL/GenBank/DDBJ databases">
        <authorList>
            <person name="Hirooka S."/>
            <person name="Miyagishima S.Y."/>
        </authorList>
    </citation>
    <scope>NUCLEOTIDE SEQUENCE</scope>
    <source>
        <strain evidence="15">NBRC 102759</strain>
    </source>
</reference>
<dbReference type="AlphaFoldDB" id="A0A9C7PRG7"/>
<evidence type="ECO:0000256" key="7">
    <source>
        <dbReference type="ARBA" id="ARBA00023002"/>
    </source>
</evidence>
<keyword evidence="3 12" id="KW-0444">Lipid biosynthesis</keyword>
<comment type="subcellular location">
    <subcellularLocation>
        <location evidence="1">Membrane</location>
        <topology evidence="1">Multi-pass membrane protein</topology>
    </subcellularLocation>
</comment>
<dbReference type="GO" id="GO:0016717">
    <property type="term" value="F:oxidoreductase activity, acting on paired donors, with oxidation of a pair of donors resulting in the reduction of molecular oxygen to two molecules of water"/>
    <property type="evidence" value="ECO:0007669"/>
    <property type="project" value="InterPro"/>
</dbReference>
<feature type="transmembrane region" description="Helical" evidence="13">
    <location>
        <begin position="59"/>
        <end position="80"/>
    </location>
</feature>
<evidence type="ECO:0000256" key="3">
    <source>
        <dbReference type="ARBA" id="ARBA00022516"/>
    </source>
</evidence>
<dbReference type="InterPro" id="IPR005804">
    <property type="entry name" value="FA_desaturase_dom"/>
</dbReference>
<evidence type="ECO:0000256" key="4">
    <source>
        <dbReference type="ARBA" id="ARBA00022692"/>
    </source>
</evidence>
<comment type="caution">
    <text evidence="15">The sequence shown here is derived from an EMBL/GenBank/DDBJ whole genome shotgun (WGS) entry which is preliminary data.</text>
</comment>
<keyword evidence="5" id="KW-0276">Fatty acid metabolism</keyword>
<keyword evidence="7 12" id="KW-0560">Oxidoreductase</keyword>
<dbReference type="Proteomes" id="UP001061958">
    <property type="component" value="Unassembled WGS sequence"/>
</dbReference>
<keyword evidence="8" id="KW-0408">Iron</keyword>
<keyword evidence="16" id="KW-1185">Reference proteome</keyword>
<reference evidence="15" key="1">
    <citation type="journal article" date="2022" name="Proc. Natl. Acad. Sci. U.S.A.">
        <title>Life cycle and functional genomics of the unicellular red alga Galdieria for elucidating algal and plant evolution and industrial use.</title>
        <authorList>
            <person name="Hirooka S."/>
            <person name="Itabashi T."/>
            <person name="Ichinose T.M."/>
            <person name="Onuma R."/>
            <person name="Fujiwara T."/>
            <person name="Yamashita S."/>
            <person name="Jong L.W."/>
            <person name="Tomita R."/>
            <person name="Iwane A.H."/>
            <person name="Miyagishima S.Y."/>
        </authorList>
    </citation>
    <scope>NUCLEOTIDE SEQUENCE</scope>
    <source>
        <strain evidence="15">NBRC 102759</strain>
    </source>
</reference>
<evidence type="ECO:0000256" key="12">
    <source>
        <dbReference type="RuleBase" id="RU000581"/>
    </source>
</evidence>
<evidence type="ECO:0000256" key="10">
    <source>
        <dbReference type="ARBA" id="ARBA00023136"/>
    </source>
</evidence>
<protein>
    <recommendedName>
        <fullName evidence="14">Fatty acid desaturase domain-containing protein</fullName>
    </recommendedName>
</protein>
<evidence type="ECO:0000256" key="1">
    <source>
        <dbReference type="ARBA" id="ARBA00004141"/>
    </source>
</evidence>
<evidence type="ECO:0000256" key="9">
    <source>
        <dbReference type="ARBA" id="ARBA00023098"/>
    </source>
</evidence>
<evidence type="ECO:0000256" key="8">
    <source>
        <dbReference type="ARBA" id="ARBA00023004"/>
    </source>
</evidence>
<dbReference type="CDD" id="cd03505">
    <property type="entry name" value="Delta9-FADS-like"/>
    <property type="match status" value="1"/>
</dbReference>
<dbReference type="GO" id="GO:0006633">
    <property type="term" value="P:fatty acid biosynthetic process"/>
    <property type="evidence" value="ECO:0007669"/>
    <property type="project" value="UniProtKB-KW"/>
</dbReference>
<feature type="transmembrane region" description="Helical" evidence="13">
    <location>
        <begin position="181"/>
        <end position="207"/>
    </location>
</feature>
<feature type="transmembrane region" description="Helical" evidence="13">
    <location>
        <begin position="92"/>
        <end position="113"/>
    </location>
</feature>
<comment type="cofactor">
    <cofactor evidence="12">
        <name>Fe(2+)</name>
        <dbReference type="ChEBI" id="CHEBI:29033"/>
    </cofactor>
</comment>
<keyword evidence="9" id="KW-0443">Lipid metabolism</keyword>
<evidence type="ECO:0000256" key="5">
    <source>
        <dbReference type="ARBA" id="ARBA00022832"/>
    </source>
</evidence>
<comment type="domain">
    <text evidence="12">The histidine box domains are involved in binding the catalytic metal ions.</text>
</comment>
<dbReference type="OrthoDB" id="10260134at2759"/>
<dbReference type="PANTHER" id="PTHR11351:SF31">
    <property type="entry name" value="DESATURASE 1, ISOFORM A-RELATED"/>
    <property type="match status" value="1"/>
</dbReference>
<keyword evidence="4 12" id="KW-0812">Transmembrane</keyword>
<keyword evidence="6 13" id="KW-1133">Transmembrane helix</keyword>
<feature type="transmembrane region" description="Helical" evidence="13">
    <location>
        <begin position="31"/>
        <end position="53"/>
    </location>
</feature>
<proteinExistence type="inferred from homology"/>
<feature type="domain" description="Fatty acid desaturase" evidence="14">
    <location>
        <begin position="57"/>
        <end position="272"/>
    </location>
</feature>
<name>A0A9C7PRG7_9RHOD</name>
<evidence type="ECO:0000256" key="2">
    <source>
        <dbReference type="ARBA" id="ARBA00009295"/>
    </source>
</evidence>
<accession>A0A9C7PRG7</accession>
<evidence type="ECO:0000256" key="6">
    <source>
        <dbReference type="ARBA" id="ARBA00022989"/>
    </source>
</evidence>
<keyword evidence="10 13" id="KW-0472">Membrane</keyword>
<dbReference type="EMBL" id="BQMJ01000002">
    <property type="protein sequence ID" value="GJQ08397.1"/>
    <property type="molecule type" value="Genomic_DNA"/>
</dbReference>
<dbReference type="GO" id="GO:0016020">
    <property type="term" value="C:membrane"/>
    <property type="evidence" value="ECO:0007669"/>
    <property type="project" value="UniProtKB-SubCell"/>
</dbReference>
<dbReference type="PANTHER" id="PTHR11351">
    <property type="entry name" value="ACYL-COA DESATURASE"/>
    <property type="match status" value="1"/>
</dbReference>
<dbReference type="InterPro" id="IPR015876">
    <property type="entry name" value="Acyl-CoA_DS"/>
</dbReference>
<evidence type="ECO:0000256" key="11">
    <source>
        <dbReference type="ARBA" id="ARBA00023160"/>
    </source>
</evidence>
<dbReference type="Pfam" id="PF00487">
    <property type="entry name" value="FA_desaturase"/>
    <property type="match status" value="1"/>
</dbReference>
<evidence type="ECO:0000313" key="15">
    <source>
        <dbReference type="EMBL" id="GJQ08397.1"/>
    </source>
</evidence>
<keyword evidence="11 12" id="KW-0275">Fatty acid biosynthesis</keyword>